<comment type="caution">
    <text evidence="2">The sequence shown here is derived from an EMBL/GenBank/DDBJ whole genome shotgun (WGS) entry which is preliminary data.</text>
</comment>
<evidence type="ECO:0000313" key="2">
    <source>
        <dbReference type="EMBL" id="EFU75559.1"/>
    </source>
</evidence>
<dbReference type="EMBL" id="AEPW01000101">
    <property type="protein sequence ID" value="EFU75559.1"/>
    <property type="molecule type" value="Genomic_DNA"/>
</dbReference>
<gene>
    <name evidence="2" type="ORF">HMPREF0381_2589</name>
</gene>
<proteinExistence type="predicted"/>
<dbReference type="HOGENOM" id="CLU_1883148_0_0_9"/>
<sequence length="135" mass="15617">MFTMGGNYEKNMYNQLCELMEKVNSLESAHKEDRKEIHRLNCRVDSLTKENQQLRATVKAQKQELEQLHLTCETLQKENKILRKDNERMKRILGNDSSNSSNPPSSDGPDKLKAPNTYNSRTKSVVVKHFCNTCD</sequence>
<dbReference type="Proteomes" id="UP000003434">
    <property type="component" value="Unassembled WGS sequence"/>
</dbReference>
<evidence type="ECO:0000313" key="3">
    <source>
        <dbReference type="Proteomes" id="UP000003434"/>
    </source>
</evidence>
<reference evidence="2 3" key="1">
    <citation type="submission" date="2010-12" db="EMBL/GenBank/DDBJ databases">
        <authorList>
            <person name="Muzny D."/>
            <person name="Qin X."/>
            <person name="Deng J."/>
            <person name="Jiang H."/>
            <person name="Liu Y."/>
            <person name="Qu J."/>
            <person name="Song X.-Z."/>
            <person name="Zhang L."/>
            <person name="Thornton R."/>
            <person name="Coyle M."/>
            <person name="Francisco L."/>
            <person name="Jackson L."/>
            <person name="Javaid M."/>
            <person name="Korchina V."/>
            <person name="Kovar C."/>
            <person name="Mata R."/>
            <person name="Mathew T."/>
            <person name="Ngo R."/>
            <person name="Nguyen L."/>
            <person name="Nguyen N."/>
            <person name="Okwuonu G."/>
            <person name="Ongeri F."/>
            <person name="Pham C."/>
            <person name="Simmons D."/>
            <person name="Wilczek-Boney K."/>
            <person name="Hale W."/>
            <person name="Jakkamsetti A."/>
            <person name="Pham P."/>
            <person name="Ruth R."/>
            <person name="San Lucas F."/>
            <person name="Warren J."/>
            <person name="Zhang J."/>
            <person name="Zhao Z."/>
            <person name="Zhou C."/>
            <person name="Zhu D."/>
            <person name="Lee S."/>
            <person name="Bess C."/>
            <person name="Blankenburg K."/>
            <person name="Forbes L."/>
            <person name="Fu Q."/>
            <person name="Gubbala S."/>
            <person name="Hirani K."/>
            <person name="Jayaseelan J.C."/>
            <person name="Lara F."/>
            <person name="Munidasa M."/>
            <person name="Palculict T."/>
            <person name="Patil S."/>
            <person name="Pu L.-L."/>
            <person name="Saada N."/>
            <person name="Tang L."/>
            <person name="Weissenberger G."/>
            <person name="Zhu Y."/>
            <person name="Hemphill L."/>
            <person name="Shang Y."/>
            <person name="Youmans B."/>
            <person name="Ayvaz T."/>
            <person name="Ross M."/>
            <person name="Santibanez J."/>
            <person name="Aqrawi P."/>
            <person name="Gross S."/>
            <person name="Joshi V."/>
            <person name="Fowler G."/>
            <person name="Nazareth L."/>
            <person name="Reid J."/>
            <person name="Worley K."/>
            <person name="Petrosino J."/>
            <person name="Highlander S."/>
            <person name="Gibbs R."/>
        </authorList>
    </citation>
    <scope>NUCLEOTIDE SEQUENCE [LARGE SCALE GENOMIC DNA]</scope>
    <source>
        <strain evidence="2 3">DSM 3986</strain>
    </source>
</reference>
<name>E6LRK4_9FIRM</name>
<dbReference type="AlphaFoldDB" id="E6LRK4"/>
<organism evidence="2 3">
    <name type="scientific">Lachnoanaerobaculum saburreum DSM 3986</name>
    <dbReference type="NCBI Taxonomy" id="887325"/>
    <lineage>
        <taxon>Bacteria</taxon>
        <taxon>Bacillati</taxon>
        <taxon>Bacillota</taxon>
        <taxon>Clostridia</taxon>
        <taxon>Lachnospirales</taxon>
        <taxon>Lachnospiraceae</taxon>
        <taxon>Lachnoanaerobaculum</taxon>
    </lineage>
</organism>
<accession>E6LRK4</accession>
<feature type="compositionally biased region" description="Low complexity" evidence="1">
    <location>
        <begin position="94"/>
        <end position="107"/>
    </location>
</feature>
<dbReference type="eggNOG" id="ENOG502ZPQA">
    <property type="taxonomic scope" value="Bacteria"/>
</dbReference>
<evidence type="ECO:0000256" key="1">
    <source>
        <dbReference type="SAM" id="MobiDB-lite"/>
    </source>
</evidence>
<protein>
    <submittedName>
        <fullName evidence="2">Uncharacterized protein</fullName>
    </submittedName>
</protein>
<feature type="region of interest" description="Disordered" evidence="1">
    <location>
        <begin position="83"/>
        <end position="119"/>
    </location>
</feature>